<accession>A4G2L8</accession>
<evidence type="ECO:0000313" key="2">
    <source>
        <dbReference type="Proteomes" id="UP000006697"/>
    </source>
</evidence>
<dbReference type="Proteomes" id="UP000006697">
    <property type="component" value="Chromosome"/>
</dbReference>
<reference evidence="1 2" key="1">
    <citation type="journal article" date="2007" name="PLoS Genet.">
        <title>A tale of two oxidation states: bacterial colonization of arsenic-rich environments.</title>
        <authorList>
            <person name="Muller D."/>
            <person name="Medigue C."/>
            <person name="Koechler S."/>
            <person name="Barbe V."/>
            <person name="Barakat M."/>
            <person name="Talla E."/>
            <person name="Bonnefoy V."/>
            <person name="Krin E."/>
            <person name="Arsene-Ploetze F."/>
            <person name="Carapito C."/>
            <person name="Chandler M."/>
            <person name="Cournoyer B."/>
            <person name="Cruveiller S."/>
            <person name="Dossat C."/>
            <person name="Duval S."/>
            <person name="Heymann M."/>
            <person name="Leize E."/>
            <person name="Lieutaud A."/>
            <person name="Lievremont D."/>
            <person name="Makita Y."/>
            <person name="Mangenot S."/>
            <person name="Nitschke W."/>
            <person name="Ortet P."/>
            <person name="Perdrial N."/>
            <person name="Schoepp B."/>
            <person name="Siguier N."/>
            <person name="Simeonova D.D."/>
            <person name="Rouy Z."/>
            <person name="Segurens B."/>
            <person name="Turlin E."/>
            <person name="Vallenet D."/>
            <person name="Van Dorsselaer A."/>
            <person name="Weiss S."/>
            <person name="Weissenbach J."/>
            <person name="Lett M.C."/>
            <person name="Danchin A."/>
            <person name="Bertin P.N."/>
        </authorList>
    </citation>
    <scope>NUCLEOTIDE SEQUENCE [LARGE SCALE GENOMIC DNA]</scope>
    <source>
        <strain evidence="2">ULPAs1</strain>
    </source>
</reference>
<dbReference type="EMBL" id="CU207211">
    <property type="protein sequence ID" value="CAL60755.1"/>
    <property type="molecule type" value="Genomic_DNA"/>
</dbReference>
<dbReference type="InterPro" id="IPR045664">
    <property type="entry name" value="DUF6387"/>
</dbReference>
<dbReference type="Pfam" id="PF19924">
    <property type="entry name" value="DUF6387"/>
    <property type="match status" value="1"/>
</dbReference>
<evidence type="ECO:0000313" key="1">
    <source>
        <dbReference type="EMBL" id="CAL60755.1"/>
    </source>
</evidence>
<dbReference type="OrthoDB" id="8550212at2"/>
<protein>
    <submittedName>
        <fullName evidence="1">Uncharacterized protein</fullName>
    </submittedName>
</protein>
<sequence length="285" mass="33173">MLKLAEIPSEFKKSNYDICKTWGINQWLDALITRQSALRTWQYSSIHNDKTAQEELAAIAREIALKLIKNPTEKTYVGADFYAEEPPTSIRNQNLLDYFDCWQKMAKDRVCPYGNYGRIAAYGKEDRPEDNVQDRFIRSQLSTDAWRFNDQWDESPREFFIAVSLDETDDVVIDEFKSWLKKIRKDTERAPLSRPINLEDLDGWFQRYLPFLDLTLWAKTHNRRISGMLLGKAIFGDLQGVADRLRTVEKNANDIISEESIQKLRAQAVAAELKKARDNFKVPPN</sequence>
<dbReference type="AlphaFoldDB" id="A4G2L8"/>
<name>A4G2L8_HERAR</name>
<keyword evidence="2" id="KW-1185">Reference proteome</keyword>
<gene>
    <name evidence="1" type="ordered locus">HEAR0549</name>
</gene>
<dbReference type="KEGG" id="har:HEAR0549"/>
<dbReference type="STRING" id="204773.HEAR0549"/>
<proteinExistence type="predicted"/>
<dbReference type="HOGENOM" id="CLU_975816_0_0_4"/>
<organism evidence="1 2">
    <name type="scientific">Herminiimonas arsenicoxydans</name>
    <dbReference type="NCBI Taxonomy" id="204773"/>
    <lineage>
        <taxon>Bacteria</taxon>
        <taxon>Pseudomonadati</taxon>
        <taxon>Pseudomonadota</taxon>
        <taxon>Betaproteobacteria</taxon>
        <taxon>Burkholderiales</taxon>
        <taxon>Oxalobacteraceae</taxon>
        <taxon>Herminiimonas</taxon>
    </lineage>
</organism>